<name>A0ACC0J768_CHOFU</name>
<accession>A0ACC0J768</accession>
<evidence type="ECO:0000313" key="1">
    <source>
        <dbReference type="EMBL" id="KAI8419926.1"/>
    </source>
</evidence>
<gene>
    <name evidence="1" type="ORF">MSG28_008544</name>
</gene>
<dbReference type="Proteomes" id="UP001064048">
    <property type="component" value="Chromosome 14"/>
</dbReference>
<keyword evidence="2" id="KW-1185">Reference proteome</keyword>
<proteinExistence type="predicted"/>
<organism evidence="1 2">
    <name type="scientific">Choristoneura fumiferana</name>
    <name type="common">Spruce budworm moth</name>
    <name type="synonym">Archips fumiferana</name>
    <dbReference type="NCBI Taxonomy" id="7141"/>
    <lineage>
        <taxon>Eukaryota</taxon>
        <taxon>Metazoa</taxon>
        <taxon>Ecdysozoa</taxon>
        <taxon>Arthropoda</taxon>
        <taxon>Hexapoda</taxon>
        <taxon>Insecta</taxon>
        <taxon>Pterygota</taxon>
        <taxon>Neoptera</taxon>
        <taxon>Endopterygota</taxon>
        <taxon>Lepidoptera</taxon>
        <taxon>Glossata</taxon>
        <taxon>Ditrysia</taxon>
        <taxon>Tortricoidea</taxon>
        <taxon>Tortricidae</taxon>
        <taxon>Tortricinae</taxon>
        <taxon>Choristoneura</taxon>
    </lineage>
</organism>
<evidence type="ECO:0000313" key="2">
    <source>
        <dbReference type="Proteomes" id="UP001064048"/>
    </source>
</evidence>
<comment type="caution">
    <text evidence="1">The sequence shown here is derived from an EMBL/GenBank/DDBJ whole genome shotgun (WGS) entry which is preliminary data.</text>
</comment>
<sequence>MEDNKACRKINMTVPTVTIDELSKGIQDPVTNATAKKVLEGILNDFMDLQYGKETPYTTGKQVIPTGATIEDVDKSIADDTTEKPFKDVFTKISNTFKSGDLTPQSANDGSWDPKLTPVLVLVTPKK</sequence>
<reference evidence="1 2" key="1">
    <citation type="journal article" date="2022" name="Genome Biol. Evol.">
        <title>The Spruce Budworm Genome: Reconstructing the Evolutionary History of Antifreeze Proteins.</title>
        <authorList>
            <person name="Beliveau C."/>
            <person name="Gagne P."/>
            <person name="Picq S."/>
            <person name="Vernygora O."/>
            <person name="Keeling C.I."/>
            <person name="Pinkney K."/>
            <person name="Doucet D."/>
            <person name="Wen F."/>
            <person name="Johnston J.S."/>
            <person name="Maaroufi H."/>
            <person name="Boyle B."/>
            <person name="Laroche J."/>
            <person name="Dewar K."/>
            <person name="Juretic N."/>
            <person name="Blackburn G."/>
            <person name="Nisole A."/>
            <person name="Brunet B."/>
            <person name="Brandao M."/>
            <person name="Lumley L."/>
            <person name="Duan J."/>
            <person name="Quan G."/>
            <person name="Lucarotti C.J."/>
            <person name="Roe A.D."/>
            <person name="Sperling F.A.H."/>
            <person name="Levesque R.C."/>
            <person name="Cusson M."/>
        </authorList>
    </citation>
    <scope>NUCLEOTIDE SEQUENCE [LARGE SCALE GENOMIC DNA]</scope>
    <source>
        <strain evidence="1">Glfc:IPQL:Cfum</strain>
    </source>
</reference>
<protein>
    <submittedName>
        <fullName evidence="1">Uncharacterized protein</fullName>
    </submittedName>
</protein>
<dbReference type="EMBL" id="CM046114">
    <property type="protein sequence ID" value="KAI8419926.1"/>
    <property type="molecule type" value="Genomic_DNA"/>
</dbReference>